<dbReference type="PANTHER" id="PTHR42954">
    <property type="entry name" value="FE(2+) TRANSPORT PROTEIN A"/>
    <property type="match status" value="1"/>
</dbReference>
<evidence type="ECO:0000313" key="3">
    <source>
        <dbReference type="EMBL" id="RJG23348.1"/>
    </source>
</evidence>
<sequence length="87" mass="9215">MGRHIPRPALSTTPLCELKPGQTGCICDLSEANSAVCRRLMELGVEEGTHVQVMHAGLLGGPLTLEANGQLLGIRRSDARRIGVNAV</sequence>
<dbReference type="EMBL" id="QYZD01000011">
    <property type="protein sequence ID" value="RJG23348.1"/>
    <property type="molecule type" value="Genomic_DNA"/>
</dbReference>
<evidence type="ECO:0000259" key="2">
    <source>
        <dbReference type="SMART" id="SM00899"/>
    </source>
</evidence>
<dbReference type="Proteomes" id="UP000266177">
    <property type="component" value="Unassembled WGS sequence"/>
</dbReference>
<dbReference type="RefSeq" id="WP_119794200.1">
    <property type="nucleotide sequence ID" value="NZ_QYZD01000011.1"/>
</dbReference>
<dbReference type="InterPro" id="IPR038157">
    <property type="entry name" value="FeoA_core_dom"/>
</dbReference>
<dbReference type="AlphaFoldDB" id="A0A3A3GGK4"/>
<keyword evidence="1" id="KW-0408">Iron</keyword>
<dbReference type="InterPro" id="IPR007167">
    <property type="entry name" value="Fe-transptr_FeoA-like"/>
</dbReference>
<feature type="domain" description="Ferrous iron transporter FeoA-like" evidence="2">
    <location>
        <begin position="13"/>
        <end position="86"/>
    </location>
</feature>
<protein>
    <submittedName>
        <fullName evidence="3">Ferrous iron transport protein A</fullName>
    </submittedName>
</protein>
<evidence type="ECO:0000313" key="4">
    <source>
        <dbReference type="Proteomes" id="UP000266177"/>
    </source>
</evidence>
<name>A0A3A3GGK4_PANTH</name>
<dbReference type="GO" id="GO:0046914">
    <property type="term" value="F:transition metal ion binding"/>
    <property type="evidence" value="ECO:0007669"/>
    <property type="project" value="InterPro"/>
</dbReference>
<dbReference type="Pfam" id="PF04023">
    <property type="entry name" value="FeoA"/>
    <property type="match status" value="1"/>
</dbReference>
<reference evidence="3 4" key="1">
    <citation type="submission" date="2018-09" db="EMBL/GenBank/DDBJ databases">
        <title>Paenibacillus SK2017-BO5.</title>
        <authorList>
            <person name="Piskunova J.V."/>
            <person name="Dubiley S.A."/>
            <person name="Severinov K.V."/>
        </authorList>
    </citation>
    <scope>NUCLEOTIDE SEQUENCE [LARGE SCALE GENOMIC DNA]</scope>
    <source>
        <strain evidence="3 4">BO5</strain>
    </source>
</reference>
<dbReference type="OrthoDB" id="9811076at2"/>
<dbReference type="InterPro" id="IPR008988">
    <property type="entry name" value="Transcriptional_repressor_C"/>
</dbReference>
<proteinExistence type="predicted"/>
<dbReference type="InterPro" id="IPR052713">
    <property type="entry name" value="FeoA"/>
</dbReference>
<dbReference type="SUPFAM" id="SSF50037">
    <property type="entry name" value="C-terminal domain of transcriptional repressors"/>
    <property type="match status" value="1"/>
</dbReference>
<dbReference type="PANTHER" id="PTHR42954:SF2">
    <property type="entry name" value="FE(2+) TRANSPORT PROTEIN A"/>
    <property type="match status" value="1"/>
</dbReference>
<comment type="caution">
    <text evidence="3">The sequence shown here is derived from an EMBL/GenBank/DDBJ whole genome shotgun (WGS) entry which is preliminary data.</text>
</comment>
<organism evidence="3 4">
    <name type="scientific">Paenibacillus thiaminolyticus</name>
    <name type="common">Bacillus thiaminolyticus</name>
    <dbReference type="NCBI Taxonomy" id="49283"/>
    <lineage>
        <taxon>Bacteria</taxon>
        <taxon>Bacillati</taxon>
        <taxon>Bacillota</taxon>
        <taxon>Bacilli</taxon>
        <taxon>Bacillales</taxon>
        <taxon>Paenibacillaceae</taxon>
        <taxon>Paenibacillus</taxon>
    </lineage>
</organism>
<accession>A0A3A3GGK4</accession>
<evidence type="ECO:0000256" key="1">
    <source>
        <dbReference type="ARBA" id="ARBA00023004"/>
    </source>
</evidence>
<dbReference type="Gene3D" id="2.30.30.90">
    <property type="match status" value="1"/>
</dbReference>
<dbReference type="SMART" id="SM00899">
    <property type="entry name" value="FeoA"/>
    <property type="match status" value="1"/>
</dbReference>
<gene>
    <name evidence="3" type="ORF">DQX05_13960</name>
</gene>